<gene>
    <name evidence="1" type="ORF">L6452_02972</name>
</gene>
<proteinExistence type="predicted"/>
<organism evidence="1 2">
    <name type="scientific">Arctium lappa</name>
    <name type="common">Greater burdock</name>
    <name type="synonym">Lappa major</name>
    <dbReference type="NCBI Taxonomy" id="4217"/>
    <lineage>
        <taxon>Eukaryota</taxon>
        <taxon>Viridiplantae</taxon>
        <taxon>Streptophyta</taxon>
        <taxon>Embryophyta</taxon>
        <taxon>Tracheophyta</taxon>
        <taxon>Spermatophyta</taxon>
        <taxon>Magnoliopsida</taxon>
        <taxon>eudicotyledons</taxon>
        <taxon>Gunneridae</taxon>
        <taxon>Pentapetalae</taxon>
        <taxon>asterids</taxon>
        <taxon>campanulids</taxon>
        <taxon>Asterales</taxon>
        <taxon>Asteraceae</taxon>
        <taxon>Carduoideae</taxon>
        <taxon>Cardueae</taxon>
        <taxon>Arctiinae</taxon>
        <taxon>Arctium</taxon>
    </lineage>
</organism>
<evidence type="ECO:0000313" key="2">
    <source>
        <dbReference type="Proteomes" id="UP001055879"/>
    </source>
</evidence>
<sequence>MIVHQSKGPYAARVVVMKRHKWENLESSSYVDRKNFDRNDTWREISTLLVPKIVNDIFTICGLRELILVAYAVR</sequence>
<keyword evidence="2" id="KW-1185">Reference proteome</keyword>
<dbReference type="Proteomes" id="UP001055879">
    <property type="component" value="Linkage Group LG01"/>
</dbReference>
<protein>
    <submittedName>
        <fullName evidence="1">Uncharacterized protein</fullName>
    </submittedName>
</protein>
<reference evidence="2" key="1">
    <citation type="journal article" date="2022" name="Mol. Ecol. Resour.">
        <title>The genomes of chicory, endive, great burdock and yacon provide insights into Asteraceae palaeo-polyploidization history and plant inulin production.</title>
        <authorList>
            <person name="Fan W."/>
            <person name="Wang S."/>
            <person name="Wang H."/>
            <person name="Wang A."/>
            <person name="Jiang F."/>
            <person name="Liu H."/>
            <person name="Zhao H."/>
            <person name="Xu D."/>
            <person name="Zhang Y."/>
        </authorList>
    </citation>
    <scope>NUCLEOTIDE SEQUENCE [LARGE SCALE GENOMIC DNA]</scope>
    <source>
        <strain evidence="2">cv. Niubang</strain>
    </source>
</reference>
<evidence type="ECO:0000313" key="1">
    <source>
        <dbReference type="EMBL" id="KAI3771803.1"/>
    </source>
</evidence>
<dbReference type="EMBL" id="CM042047">
    <property type="protein sequence ID" value="KAI3771803.1"/>
    <property type="molecule type" value="Genomic_DNA"/>
</dbReference>
<accession>A0ACB9FKC7</accession>
<name>A0ACB9FKC7_ARCLA</name>
<reference evidence="1 2" key="2">
    <citation type="journal article" date="2022" name="Mol. Ecol. Resour.">
        <title>The genomes of chicory, endive, great burdock and yacon provide insights into Asteraceae paleo-polyploidization history and plant inulin production.</title>
        <authorList>
            <person name="Fan W."/>
            <person name="Wang S."/>
            <person name="Wang H."/>
            <person name="Wang A."/>
            <person name="Jiang F."/>
            <person name="Liu H."/>
            <person name="Zhao H."/>
            <person name="Xu D."/>
            <person name="Zhang Y."/>
        </authorList>
    </citation>
    <scope>NUCLEOTIDE SEQUENCE [LARGE SCALE GENOMIC DNA]</scope>
    <source>
        <strain evidence="2">cv. Niubang</strain>
    </source>
</reference>
<comment type="caution">
    <text evidence="1">The sequence shown here is derived from an EMBL/GenBank/DDBJ whole genome shotgun (WGS) entry which is preliminary data.</text>
</comment>